<evidence type="ECO:0000256" key="1">
    <source>
        <dbReference type="SAM" id="MobiDB-lite"/>
    </source>
</evidence>
<dbReference type="InterPro" id="IPR013815">
    <property type="entry name" value="ATP_grasp_subdomain_1"/>
</dbReference>
<dbReference type="SMART" id="SM00881">
    <property type="entry name" value="CoA_binding"/>
    <property type="match status" value="1"/>
</dbReference>
<dbReference type="InterPro" id="IPR016102">
    <property type="entry name" value="Succinyl-CoA_synth-like"/>
</dbReference>
<dbReference type="OrthoDB" id="190266at2"/>
<proteinExistence type="predicted"/>
<dbReference type="GO" id="GO:0005524">
    <property type="term" value="F:ATP binding"/>
    <property type="evidence" value="ECO:0007669"/>
    <property type="project" value="InterPro"/>
</dbReference>
<dbReference type="InterPro" id="IPR032875">
    <property type="entry name" value="Succ_CoA_lig_flav_dom"/>
</dbReference>
<dbReference type="Gene3D" id="3.40.50.720">
    <property type="entry name" value="NAD(P)-binding Rossmann-like Domain"/>
    <property type="match status" value="1"/>
</dbReference>
<dbReference type="Gene3D" id="3.30.470.20">
    <property type="entry name" value="ATP-grasp fold, B domain"/>
    <property type="match status" value="1"/>
</dbReference>
<evidence type="ECO:0000313" key="4">
    <source>
        <dbReference type="Proteomes" id="UP000294739"/>
    </source>
</evidence>
<dbReference type="InterPro" id="IPR003781">
    <property type="entry name" value="CoA-bd"/>
</dbReference>
<keyword evidence="4" id="KW-1185">Reference proteome</keyword>
<reference evidence="3 4" key="1">
    <citation type="submission" date="2019-03" db="EMBL/GenBank/DDBJ databases">
        <title>Draft genome sequences of novel Actinobacteria.</title>
        <authorList>
            <person name="Sahin N."/>
            <person name="Ay H."/>
            <person name="Saygin H."/>
        </authorList>
    </citation>
    <scope>NUCLEOTIDE SEQUENCE [LARGE SCALE GENOMIC DNA]</scope>
    <source>
        <strain evidence="3 4">5K138</strain>
    </source>
</reference>
<dbReference type="Pfam" id="PF13549">
    <property type="entry name" value="ATP-grasp_5"/>
    <property type="match status" value="1"/>
</dbReference>
<protein>
    <submittedName>
        <fullName evidence="3">CoA-binding protein</fullName>
    </submittedName>
</protein>
<dbReference type="Gene3D" id="3.30.1490.20">
    <property type="entry name" value="ATP-grasp fold, A domain"/>
    <property type="match status" value="1"/>
</dbReference>
<dbReference type="Pfam" id="PF13607">
    <property type="entry name" value="Succ_CoA_lig"/>
    <property type="match status" value="1"/>
</dbReference>
<sequence>MRSAERPGSGHRWHRALLSPRSVALLGASDDPSKTTARPLRFLAAAGWPGAIYPVNPARDTVDGHRAWPSLRALPEVPDHALIMTRPDLAVEAVREAAALGVPVATVMASGFAEAGAAGRRLQEQLLDAVRSSELRLLGPSSLGVANLRERLILTANAAFTEPDPPVGDVFVASQSGSVIGALLSRGAEMGIGFAGLVSTGGEADLSLGEVCMATVDDPAVASYALFLESLPDVDELRRFAVAAAARDRPIVAYKVGRSRVVNELTLSHTGVLAGDDATASAILADLGIVRVDTFEALLEAQALVRRLPAGGPPAPDRPRDRPRIGVVTTTGGGAAMVADQLAVRGADVQPPSERTRRRLHASGIEVDGAPVIDLTLAGARYDVVKTALDVLLSSGDFDLLIAVAGSSARFQPELAVRPVVDSAGAGTALAAFVVPAAPDALRTLRQSGVPAFRTPESCADAVTAALRRRAPRSAPPRVQAGSEASQLHATRTLTEDGSYQLLDRLGVPHVPWVLVDVAAPPPELPFDGPVAVKARAASLPHKSDAGGVVLDVGDAERLRHAIDTVVANVSGHAPDVHLRHCLVQPMVAGVAEVLLGYRVDASGTPVVVLADGGVAAEVLGRRSLRVAPVDLRTAHEMIDEIAASDVLGGHRGRPAGDRAALAEAVVALSGAGELRGPAVVELEANPVVVLPAGHGVAAVDALAVLAAEDNGEAPS</sequence>
<dbReference type="InterPro" id="IPR036291">
    <property type="entry name" value="NAD(P)-bd_dom_sf"/>
</dbReference>
<dbReference type="Pfam" id="PF13380">
    <property type="entry name" value="CoA_binding_2"/>
    <property type="match status" value="1"/>
</dbReference>
<gene>
    <name evidence="3" type="ORF">E1269_19620</name>
</gene>
<dbReference type="AlphaFoldDB" id="A0A4R5D2P0"/>
<accession>A0A4R5D2P0</accession>
<comment type="caution">
    <text evidence="3">The sequence shown here is derived from an EMBL/GenBank/DDBJ whole genome shotgun (WGS) entry which is preliminary data.</text>
</comment>
<dbReference type="SUPFAM" id="SSF52210">
    <property type="entry name" value="Succinyl-CoA synthetase domains"/>
    <property type="match status" value="2"/>
</dbReference>
<evidence type="ECO:0000313" key="3">
    <source>
        <dbReference type="EMBL" id="TDE07446.1"/>
    </source>
</evidence>
<dbReference type="Gene3D" id="3.40.50.261">
    <property type="entry name" value="Succinyl-CoA synthetase domains"/>
    <property type="match status" value="2"/>
</dbReference>
<dbReference type="SUPFAM" id="SSF56059">
    <property type="entry name" value="Glutathione synthetase ATP-binding domain-like"/>
    <property type="match status" value="1"/>
</dbReference>
<feature type="region of interest" description="Disordered" evidence="1">
    <location>
        <begin position="470"/>
        <end position="491"/>
    </location>
</feature>
<dbReference type="Proteomes" id="UP000294739">
    <property type="component" value="Unassembled WGS sequence"/>
</dbReference>
<evidence type="ECO:0000259" key="2">
    <source>
        <dbReference type="SMART" id="SM00881"/>
    </source>
</evidence>
<dbReference type="RefSeq" id="WP_131897632.1">
    <property type="nucleotide sequence ID" value="NZ_SMKZ01000030.1"/>
</dbReference>
<feature type="domain" description="CoA-binding" evidence="2">
    <location>
        <begin position="17"/>
        <end position="112"/>
    </location>
</feature>
<name>A0A4R5D2P0_9ACTN</name>
<organism evidence="3 4">
    <name type="scientific">Jiangella asiatica</name>
    <dbReference type="NCBI Taxonomy" id="2530372"/>
    <lineage>
        <taxon>Bacteria</taxon>
        <taxon>Bacillati</taxon>
        <taxon>Actinomycetota</taxon>
        <taxon>Actinomycetes</taxon>
        <taxon>Jiangellales</taxon>
        <taxon>Jiangellaceae</taxon>
        <taxon>Jiangella</taxon>
    </lineage>
</organism>
<dbReference type="SUPFAM" id="SSF51735">
    <property type="entry name" value="NAD(P)-binding Rossmann-fold domains"/>
    <property type="match status" value="1"/>
</dbReference>
<dbReference type="PANTHER" id="PTHR42793:SF4">
    <property type="entry name" value="BLL6376 PROTEIN"/>
    <property type="match status" value="1"/>
</dbReference>
<dbReference type="InParanoid" id="A0A4R5D2P0"/>
<dbReference type="EMBL" id="SMKZ01000030">
    <property type="protein sequence ID" value="TDE07446.1"/>
    <property type="molecule type" value="Genomic_DNA"/>
</dbReference>
<dbReference type="PANTHER" id="PTHR42793">
    <property type="entry name" value="COA BINDING DOMAIN CONTAINING PROTEIN"/>
    <property type="match status" value="1"/>
</dbReference>